<dbReference type="AlphaFoldDB" id="A0A2U3DCM7"/>
<evidence type="ECO:0000256" key="4">
    <source>
        <dbReference type="ARBA" id="ARBA00022438"/>
    </source>
</evidence>
<dbReference type="SUPFAM" id="SSF52949">
    <property type="entry name" value="Macro domain-like"/>
    <property type="match status" value="1"/>
</dbReference>
<feature type="binding site" evidence="8">
    <location>
        <position position="230"/>
    </location>
    <ligand>
        <name>Mn(2+)</name>
        <dbReference type="ChEBI" id="CHEBI:29035"/>
        <label>2</label>
    </ligand>
</feature>
<evidence type="ECO:0000313" key="10">
    <source>
        <dbReference type="EMBL" id="PWI59040.1"/>
    </source>
</evidence>
<evidence type="ECO:0000256" key="3">
    <source>
        <dbReference type="ARBA" id="ARBA00009528"/>
    </source>
</evidence>
<comment type="caution">
    <text evidence="10">The sequence shown here is derived from an EMBL/GenBank/DDBJ whole genome shotgun (WGS) entry which is preliminary data.</text>
</comment>
<name>A0A2U3DCM7_SULT2</name>
<evidence type="ECO:0000313" key="11">
    <source>
        <dbReference type="Proteomes" id="UP000245380"/>
    </source>
</evidence>
<dbReference type="InterPro" id="IPR043472">
    <property type="entry name" value="Macro_dom-like"/>
</dbReference>
<keyword evidence="8" id="KW-0963">Cytoplasm</keyword>
<dbReference type="Gene3D" id="3.40.220.10">
    <property type="entry name" value="Leucine Aminopeptidase, subunit E, domain 1"/>
    <property type="match status" value="1"/>
</dbReference>
<evidence type="ECO:0000259" key="9">
    <source>
        <dbReference type="PROSITE" id="PS00631"/>
    </source>
</evidence>
<feature type="domain" description="Cytosol aminopeptidase" evidence="9">
    <location>
        <begin position="310"/>
        <end position="317"/>
    </location>
</feature>
<dbReference type="PANTHER" id="PTHR11963:SF23">
    <property type="entry name" value="CYTOSOL AMINOPEPTIDASE"/>
    <property type="match status" value="1"/>
</dbReference>
<feature type="binding site" evidence="8">
    <location>
        <position position="314"/>
    </location>
    <ligand>
        <name>Mn(2+)</name>
        <dbReference type="ChEBI" id="CHEBI:29035"/>
        <label>2</label>
    </ligand>
</feature>
<dbReference type="EC" id="3.4.11.10" evidence="8"/>
<dbReference type="PROSITE" id="PS00631">
    <property type="entry name" value="CYTOSOL_AP"/>
    <property type="match status" value="1"/>
</dbReference>
<evidence type="ECO:0000256" key="5">
    <source>
        <dbReference type="ARBA" id="ARBA00022670"/>
    </source>
</evidence>
<feature type="binding site" evidence="8">
    <location>
        <position position="253"/>
    </location>
    <ligand>
        <name>Mn(2+)</name>
        <dbReference type="ChEBI" id="CHEBI:29035"/>
        <label>2</label>
    </ligand>
</feature>
<comment type="similarity">
    <text evidence="3 8">Belongs to the peptidase M17 family.</text>
</comment>
<feature type="binding site" evidence="8">
    <location>
        <position position="314"/>
    </location>
    <ligand>
        <name>Mn(2+)</name>
        <dbReference type="ChEBI" id="CHEBI:29035"/>
        <label>1</label>
    </ligand>
</feature>
<dbReference type="Proteomes" id="UP000245380">
    <property type="component" value="Unassembled WGS sequence"/>
</dbReference>
<comment type="catalytic activity">
    <reaction evidence="2 8">
        <text>Release of an N-terminal amino acid, preferentially leucine, but not glutamic or aspartic acids.</text>
        <dbReference type="EC" id="3.4.11.10"/>
    </reaction>
</comment>
<comment type="catalytic activity">
    <reaction evidence="1 8">
        <text>Release of an N-terminal amino acid, Xaa-|-Yaa-, in which Xaa is preferably Leu, but may be other amino acids including Pro although not Arg or Lys, and Yaa may be Pro. Amino acid amides and methyl esters are also readily hydrolyzed, but rates on arylamides are exceedingly low.</text>
        <dbReference type="EC" id="3.4.11.1"/>
    </reaction>
</comment>
<evidence type="ECO:0000256" key="6">
    <source>
        <dbReference type="ARBA" id="ARBA00022801"/>
    </source>
</evidence>
<feature type="active site" evidence="8">
    <location>
        <position position="242"/>
    </location>
</feature>
<reference evidence="10 11" key="1">
    <citation type="submission" date="2016-11" db="EMBL/GenBank/DDBJ databases">
        <title>Comparative genomics of Acidibacillus ferroxidans species.</title>
        <authorList>
            <person name="Oliveira G."/>
            <person name="Nunes G."/>
            <person name="Oliveira R."/>
            <person name="Araujo F."/>
            <person name="Salim A."/>
            <person name="Scholte L."/>
            <person name="Morais D."/>
            <person name="Nancucheo I."/>
            <person name="Johnson D.B."/>
            <person name="Grail B."/>
            <person name="Bittencourt J."/>
            <person name="Valadares R."/>
        </authorList>
    </citation>
    <scope>NUCLEOTIDE SEQUENCE [LARGE SCALE GENOMIC DNA]</scope>
    <source>
        <strain evidence="10 11">Y002</strain>
    </source>
</reference>
<dbReference type="RefSeq" id="WP_181362784.1">
    <property type="nucleotide sequence ID" value="NZ_MPDK01000001.1"/>
</dbReference>
<evidence type="ECO:0000256" key="8">
    <source>
        <dbReference type="HAMAP-Rule" id="MF_00181"/>
    </source>
</evidence>
<organism evidence="10 11">
    <name type="scientific">Sulfoacidibacillus thermotolerans</name>
    <name type="common">Acidibacillus sulfuroxidans</name>
    <dbReference type="NCBI Taxonomy" id="1765684"/>
    <lineage>
        <taxon>Bacteria</taxon>
        <taxon>Bacillati</taxon>
        <taxon>Bacillota</taxon>
        <taxon>Bacilli</taxon>
        <taxon>Bacillales</taxon>
        <taxon>Alicyclobacillaceae</taxon>
        <taxon>Sulfoacidibacillus</taxon>
    </lineage>
</organism>
<feature type="binding site" evidence="8">
    <location>
        <position position="235"/>
    </location>
    <ligand>
        <name>Mn(2+)</name>
        <dbReference type="ChEBI" id="CHEBI:29035"/>
        <label>2</label>
    </ligand>
</feature>
<dbReference type="Pfam" id="PF00883">
    <property type="entry name" value="Peptidase_M17"/>
    <property type="match status" value="1"/>
</dbReference>
<dbReference type="CDD" id="cd00433">
    <property type="entry name" value="Peptidase_M17"/>
    <property type="match status" value="1"/>
</dbReference>
<gene>
    <name evidence="8" type="primary">pepA</name>
    <name evidence="10" type="ORF">BM613_00030</name>
</gene>
<accession>A0A2U3DCM7</accession>
<dbReference type="GO" id="GO:0006508">
    <property type="term" value="P:proteolysis"/>
    <property type="evidence" value="ECO:0007669"/>
    <property type="project" value="UniProtKB-KW"/>
</dbReference>
<comment type="subcellular location">
    <subcellularLocation>
        <location evidence="8">Cytoplasm</location>
    </subcellularLocation>
</comment>
<dbReference type="EC" id="3.4.11.1" evidence="8"/>
<feature type="binding site" evidence="8">
    <location>
        <position position="235"/>
    </location>
    <ligand>
        <name>Mn(2+)</name>
        <dbReference type="ChEBI" id="CHEBI:29035"/>
        <label>1</label>
    </ligand>
</feature>
<dbReference type="SUPFAM" id="SSF53187">
    <property type="entry name" value="Zn-dependent exopeptidases"/>
    <property type="match status" value="1"/>
</dbReference>
<dbReference type="Gene3D" id="3.40.630.10">
    <property type="entry name" value="Zn peptidases"/>
    <property type="match status" value="1"/>
</dbReference>
<keyword evidence="8" id="KW-0479">Metal-binding</keyword>
<dbReference type="GO" id="GO:0030145">
    <property type="term" value="F:manganese ion binding"/>
    <property type="evidence" value="ECO:0007669"/>
    <property type="project" value="UniProtKB-UniRule"/>
</dbReference>
<keyword evidence="6 8" id="KW-0378">Hydrolase</keyword>
<evidence type="ECO:0000256" key="7">
    <source>
        <dbReference type="ARBA" id="ARBA00049972"/>
    </source>
</evidence>
<comment type="cofactor">
    <cofactor evidence="8">
        <name>Mn(2+)</name>
        <dbReference type="ChEBI" id="CHEBI:29035"/>
    </cofactor>
    <text evidence="8">Binds 2 manganese ions per subunit.</text>
</comment>
<feature type="active site" evidence="8">
    <location>
        <position position="316"/>
    </location>
</feature>
<keyword evidence="11" id="KW-1185">Reference proteome</keyword>
<dbReference type="GO" id="GO:0070006">
    <property type="term" value="F:metalloaminopeptidase activity"/>
    <property type="evidence" value="ECO:0007669"/>
    <property type="project" value="InterPro"/>
</dbReference>
<comment type="function">
    <text evidence="7 8">Presumably involved in the processing and regular turnover of intracellular proteins. Catalyzes the removal of unsubstituted N-terminal amino acids from various peptides.</text>
</comment>
<protein>
    <recommendedName>
        <fullName evidence="8">Probable cytosol aminopeptidase</fullName>
        <ecNumber evidence="8">3.4.11.1</ecNumber>
    </recommendedName>
    <alternativeName>
        <fullName evidence="8">Leucine aminopeptidase</fullName>
        <shortName evidence="8">LAP</shortName>
        <ecNumber evidence="8">3.4.11.10</ecNumber>
    </alternativeName>
    <alternativeName>
        <fullName evidence="8">Leucyl aminopeptidase</fullName>
    </alternativeName>
</protein>
<dbReference type="EMBL" id="MPDK01000001">
    <property type="protein sequence ID" value="PWI59040.1"/>
    <property type="molecule type" value="Genomic_DNA"/>
</dbReference>
<evidence type="ECO:0000256" key="2">
    <source>
        <dbReference type="ARBA" id="ARBA00000967"/>
    </source>
</evidence>
<dbReference type="PANTHER" id="PTHR11963">
    <property type="entry name" value="LEUCINE AMINOPEPTIDASE-RELATED"/>
    <property type="match status" value="1"/>
</dbReference>
<dbReference type="InterPro" id="IPR011356">
    <property type="entry name" value="Leucine_aapep/pepB"/>
</dbReference>
<keyword evidence="8" id="KW-0464">Manganese</keyword>
<feature type="binding site" evidence="8">
    <location>
        <position position="312"/>
    </location>
    <ligand>
        <name>Mn(2+)</name>
        <dbReference type="ChEBI" id="CHEBI:29035"/>
        <label>1</label>
    </ligand>
</feature>
<keyword evidence="5 8" id="KW-0645">Protease</keyword>
<sequence>MKIFTRTAQSSAVSGQIGFLTTDTNELAGQSFTDRHQSLGTVTTRDNLILVGIGKKEKVTLETLRNAAGQAAREANKEQWTQAEIFLPNLFSPQEEANAITEGALLGTYEFDRYKAKKKTQTLQELILLTSENVTQSIKKGEVYANATILARDLANEPPNLLRPSTLAEFVVSHFEHTDAEVKVYAGDQLIEEQMVGVLTVGKGSVNKPRFLEIHYVSDPTKPLIALVGKGITFDTGGISLKSGRDISDMRLDMAGAAAVIGAIDALVAAKVDCNVIGFIAAAENIPDAGSMLPGELIQYPNGVSVQVANTDAEGRLVLADALIRAMNRNAVFTVDIATLTGAAAAALGTKYAAVFGTDPLVATLQEAGANTGDELWRMPLVEEYNEQLRSNYADLSNIGKGKGGAITAALFLQHFVKPEAKWAHIDMAGPMEAESTSGYRPAGATGFGVRVLAEAVQQLTNM</sequence>
<dbReference type="GO" id="GO:0005737">
    <property type="term" value="C:cytoplasm"/>
    <property type="evidence" value="ECO:0007669"/>
    <property type="project" value="UniProtKB-SubCell"/>
</dbReference>
<dbReference type="InterPro" id="IPR000819">
    <property type="entry name" value="Peptidase_M17_C"/>
</dbReference>
<keyword evidence="4 8" id="KW-0031">Aminopeptidase</keyword>
<proteinExistence type="inferred from homology"/>
<evidence type="ECO:0000256" key="1">
    <source>
        <dbReference type="ARBA" id="ARBA00000135"/>
    </source>
</evidence>
<dbReference type="InterPro" id="IPR008283">
    <property type="entry name" value="Peptidase_M17_N"/>
</dbReference>
<dbReference type="Pfam" id="PF02789">
    <property type="entry name" value="Peptidase_M17_N"/>
    <property type="match status" value="1"/>
</dbReference>
<dbReference type="InterPro" id="IPR023042">
    <property type="entry name" value="Peptidase_M17_leu_NH2_pept"/>
</dbReference>
<dbReference type="PRINTS" id="PR00481">
    <property type="entry name" value="LAMNOPPTDASE"/>
</dbReference>
<dbReference type="HAMAP" id="MF_00181">
    <property type="entry name" value="Cytosol_peptidase_M17"/>
    <property type="match status" value="1"/>
</dbReference>